<dbReference type="EMBL" id="CP053713">
    <property type="protein sequence ID" value="QKE93952.1"/>
    <property type="molecule type" value="Genomic_DNA"/>
</dbReference>
<dbReference type="SUPFAM" id="SSF46785">
    <property type="entry name" value="Winged helix' DNA-binding domain"/>
    <property type="match status" value="1"/>
</dbReference>
<dbReference type="AlphaFoldDB" id="A0A6M8HZZ4"/>
<dbReference type="Gene3D" id="1.10.10.10">
    <property type="entry name" value="Winged helix-like DNA-binding domain superfamily/Winged helix DNA-binding domain"/>
    <property type="match status" value="1"/>
</dbReference>
<dbReference type="InterPro" id="IPR036388">
    <property type="entry name" value="WH-like_DNA-bd_sf"/>
</dbReference>
<geneLocation type="plasmid" evidence="1 2">
    <name>unnamed6</name>
</geneLocation>
<keyword evidence="1" id="KW-0614">Plasmid</keyword>
<dbReference type="Pfam" id="PF13730">
    <property type="entry name" value="HTH_36"/>
    <property type="match status" value="1"/>
</dbReference>
<evidence type="ECO:0000313" key="1">
    <source>
        <dbReference type="EMBL" id="QKE93952.1"/>
    </source>
</evidence>
<keyword evidence="2" id="KW-1185">Reference proteome</keyword>
<evidence type="ECO:0000313" key="2">
    <source>
        <dbReference type="Proteomes" id="UP000500767"/>
    </source>
</evidence>
<gene>
    <name evidence="1" type="ORF">HN018_27905</name>
</gene>
<reference evidence="1 2" key="1">
    <citation type="journal article" date="2014" name="World J. Microbiol. Biotechnol.">
        <title>Biodiversity and physiological characteristics of Antarctic and Arctic lichens-associated bacteria.</title>
        <authorList>
            <person name="Lee Y.M."/>
            <person name="Kim E.H."/>
            <person name="Lee H.K."/>
            <person name="Hong S.G."/>
        </authorList>
    </citation>
    <scope>NUCLEOTIDE SEQUENCE [LARGE SCALE GENOMIC DNA]</scope>
    <source>
        <strain evidence="1 2">PAMC 26569</strain>
        <plasmid evidence="1">unnamed6</plasmid>
    </source>
</reference>
<name>A0A6M8HZZ4_9PROT</name>
<dbReference type="KEGG" id="lck:HN018_27905"/>
<protein>
    <submittedName>
        <fullName evidence="1">Helix-turn-helix domain-containing protein</fullName>
    </submittedName>
</protein>
<accession>A0A6M8HZZ4</accession>
<proteinExistence type="predicted"/>
<sequence length="208" mass="23521">MTGKLVGRLGRSKREKVFGEGRAIPLDRNAKARIWAYALARTAKLRRPGQHRGPLTRATLDVLRTLLWGFHNWSTGRCFPSYERIADSARVHRATVARAIAALEREGVLTWENRLVRQRVAIEGLFGPQWVMVPRRTSNAYSFYDYRRDAFGQPVDVPSSPKSQKSTKTISQENQKLAHEQTECGAIVTLDPDNPLEAALLRLGQAMR</sequence>
<dbReference type="Proteomes" id="UP000500767">
    <property type="component" value="Plasmid unnamed6"/>
</dbReference>
<dbReference type="RefSeq" id="WP_171837224.1">
    <property type="nucleotide sequence ID" value="NZ_CP053713.1"/>
</dbReference>
<dbReference type="InterPro" id="IPR036390">
    <property type="entry name" value="WH_DNA-bd_sf"/>
</dbReference>
<organism evidence="1 2">
    <name type="scientific">Lichenicola cladoniae</name>
    <dbReference type="NCBI Taxonomy" id="1484109"/>
    <lineage>
        <taxon>Bacteria</taxon>
        <taxon>Pseudomonadati</taxon>
        <taxon>Pseudomonadota</taxon>
        <taxon>Alphaproteobacteria</taxon>
        <taxon>Acetobacterales</taxon>
        <taxon>Acetobacteraceae</taxon>
        <taxon>Lichenicola</taxon>
    </lineage>
</organism>